<dbReference type="InterPro" id="IPR019559">
    <property type="entry name" value="Cullin_neddylation_domain"/>
</dbReference>
<gene>
    <name evidence="7" type="ORF">INT46_000685</name>
</gene>
<dbReference type="SMART" id="SM00884">
    <property type="entry name" value="Cullin_Nedd8"/>
    <property type="match status" value="1"/>
</dbReference>
<keyword evidence="2" id="KW-0832">Ubl conjugation</keyword>
<dbReference type="InterPro" id="IPR001373">
    <property type="entry name" value="Cullin_N"/>
</dbReference>
<dbReference type="SUPFAM" id="SSF75632">
    <property type="entry name" value="Cullin homology domain"/>
    <property type="match status" value="1"/>
</dbReference>
<dbReference type="GO" id="GO:0031625">
    <property type="term" value="F:ubiquitin protein ligase binding"/>
    <property type="evidence" value="ECO:0007669"/>
    <property type="project" value="InterPro"/>
</dbReference>
<organism evidence="7 8">
    <name type="scientific">Mucor plumbeus</name>
    <dbReference type="NCBI Taxonomy" id="97098"/>
    <lineage>
        <taxon>Eukaryota</taxon>
        <taxon>Fungi</taxon>
        <taxon>Fungi incertae sedis</taxon>
        <taxon>Mucoromycota</taxon>
        <taxon>Mucoromycotina</taxon>
        <taxon>Mucoromycetes</taxon>
        <taxon>Mucorales</taxon>
        <taxon>Mucorineae</taxon>
        <taxon>Mucoraceae</taxon>
        <taxon>Mucor</taxon>
    </lineage>
</organism>
<dbReference type="Pfam" id="PF26557">
    <property type="entry name" value="Cullin_AB"/>
    <property type="match status" value="1"/>
</dbReference>
<dbReference type="PANTHER" id="PTHR11932">
    <property type="entry name" value="CULLIN"/>
    <property type="match status" value="1"/>
</dbReference>
<proteinExistence type="inferred from homology"/>
<dbReference type="PROSITE" id="PS01256">
    <property type="entry name" value="CULLIN_1"/>
    <property type="match status" value="1"/>
</dbReference>
<evidence type="ECO:0000259" key="6">
    <source>
        <dbReference type="PROSITE" id="PS50069"/>
    </source>
</evidence>
<reference evidence="7" key="1">
    <citation type="submission" date="2020-12" db="EMBL/GenBank/DDBJ databases">
        <title>Metabolic potential, ecology and presence of endohyphal bacteria is reflected in genomic diversity of Mucoromycotina.</title>
        <authorList>
            <person name="Muszewska A."/>
            <person name="Okrasinska A."/>
            <person name="Steczkiewicz K."/>
            <person name="Drgas O."/>
            <person name="Orlowska M."/>
            <person name="Perlinska-Lenart U."/>
            <person name="Aleksandrzak-Piekarczyk T."/>
            <person name="Szatraj K."/>
            <person name="Zielenkiewicz U."/>
            <person name="Pilsyk S."/>
            <person name="Malc E."/>
            <person name="Mieczkowski P."/>
            <person name="Kruszewska J.S."/>
            <person name="Biernat P."/>
            <person name="Pawlowska J."/>
        </authorList>
    </citation>
    <scope>NUCLEOTIDE SEQUENCE</scope>
    <source>
        <strain evidence="7">CBS 226.32</strain>
    </source>
</reference>
<dbReference type="InterPro" id="IPR016157">
    <property type="entry name" value="Cullin_CS"/>
</dbReference>
<dbReference type="SUPFAM" id="SSF46785">
    <property type="entry name" value="Winged helix' DNA-binding domain"/>
    <property type="match status" value="1"/>
</dbReference>
<accession>A0A8H7UVU8</accession>
<dbReference type="Gene3D" id="1.20.1310.10">
    <property type="entry name" value="Cullin Repeats"/>
    <property type="match status" value="4"/>
</dbReference>
<dbReference type="InterPro" id="IPR059120">
    <property type="entry name" value="Cullin-like_AB"/>
</dbReference>
<dbReference type="EMBL" id="JAEPRC010000708">
    <property type="protein sequence ID" value="KAG2192624.1"/>
    <property type="molecule type" value="Genomic_DNA"/>
</dbReference>
<dbReference type="InterPro" id="IPR036388">
    <property type="entry name" value="WH-like_DNA-bd_sf"/>
</dbReference>
<feature type="region of interest" description="Disordered" evidence="5">
    <location>
        <begin position="1"/>
        <end position="26"/>
    </location>
</feature>
<dbReference type="Pfam" id="PF10557">
    <property type="entry name" value="Cullin_Nedd8"/>
    <property type="match status" value="1"/>
</dbReference>
<dbReference type="SUPFAM" id="SSF74788">
    <property type="entry name" value="Cullin repeat-like"/>
    <property type="match status" value="1"/>
</dbReference>
<evidence type="ECO:0000313" key="7">
    <source>
        <dbReference type="EMBL" id="KAG2192624.1"/>
    </source>
</evidence>
<dbReference type="SMART" id="SM00182">
    <property type="entry name" value="CULLIN"/>
    <property type="match status" value="1"/>
</dbReference>
<feature type="compositionally biased region" description="Polar residues" evidence="5">
    <location>
        <begin position="17"/>
        <end position="26"/>
    </location>
</feature>
<dbReference type="InterPro" id="IPR016158">
    <property type="entry name" value="Cullin_homology"/>
</dbReference>
<feature type="compositionally biased region" description="Basic and acidic residues" evidence="5">
    <location>
        <begin position="1"/>
        <end position="14"/>
    </location>
</feature>
<dbReference type="GO" id="GO:0006511">
    <property type="term" value="P:ubiquitin-dependent protein catabolic process"/>
    <property type="evidence" value="ECO:0007669"/>
    <property type="project" value="InterPro"/>
</dbReference>
<dbReference type="GO" id="GO:0031461">
    <property type="term" value="C:cullin-RING ubiquitin ligase complex"/>
    <property type="evidence" value="ECO:0007669"/>
    <property type="project" value="InterPro"/>
</dbReference>
<dbReference type="FunFam" id="1.20.1310.10:FF:000035">
    <property type="entry name" value="Ubiquitin ligase subunit CulD, putative"/>
    <property type="match status" value="1"/>
</dbReference>
<comment type="similarity">
    <text evidence="1 3 4">Belongs to the cullin family.</text>
</comment>
<dbReference type="InterPro" id="IPR016159">
    <property type="entry name" value="Cullin_repeat-like_dom_sf"/>
</dbReference>
<dbReference type="Gene3D" id="1.10.10.10">
    <property type="entry name" value="Winged helix-like DNA-binding domain superfamily/Winged helix DNA-binding domain"/>
    <property type="match status" value="1"/>
</dbReference>
<dbReference type="PROSITE" id="PS50069">
    <property type="entry name" value="CULLIN_2"/>
    <property type="match status" value="1"/>
</dbReference>
<evidence type="ECO:0000256" key="5">
    <source>
        <dbReference type="SAM" id="MobiDB-lite"/>
    </source>
</evidence>
<keyword evidence="8" id="KW-1185">Reference proteome</keyword>
<dbReference type="Pfam" id="PF00888">
    <property type="entry name" value="Cullin"/>
    <property type="match status" value="1"/>
</dbReference>
<name>A0A8H7UVU8_9FUNG</name>
<feature type="domain" description="Cullin family profile" evidence="6">
    <location>
        <begin position="421"/>
        <end position="642"/>
    </location>
</feature>
<sequence length="767" mass="90280">MTEWEAIKRPKLDNEAEQNMSTTISNSQPLPFSRYLSNSFQHSQKHPILSDSKLVVYDLKVDRPELPEEYEETAWNRLRVAIHAIQKNEPSTESLEVLYQLCENLCQYDKAEKLYKHLYEECRQYIEVRFEDLASNAKEGDEYLHDVHLFWKSYCKQMSQIRCLFLYLDRTYIASTTKTGSMWNMAMDLFRENFNRYDIVWQKVLNSILDMIKMERIGQMVDELFLQSNIRMLMDLNLYHSSFEQHLLVQTQQFYNEEGDRLLESINIFDYLEHVSTRVHQESILRVKSYFDKSTKSHLQSIVEKELLTKRVESILVKCFDYFQSIDHFQDGDYDKFSLLYRLLQKVDKLEICAKYFTAYVKTKGSSILCDKTSVQNKVNMISAFDSQNDEVVDHSFEGDEQFVDGLKDGTEYFINLRENNTIKLLAKHTDQVLRNPVFDEDLLEKGMFLFRHIQGKDEFEVLYKRDLAKRLLLNISHKHAEKIMLAKMKIECGAGYTGKLEGMLKDIEKSGELMKEFHEYNMDTQPQLNINVNLLTYGFWPSYIPINVNLPSTFHQAQELYNNFYLTKFEKRVLTWQNSLSVCDIKANYPNGTKQITLTLLQTIVLLLFNVTTRQSYSFTDILNYSQLDELELRRTLVSLSCREYKLLQKYPQGDDIKPTDQFSFNYDFYTDKDQLSMTTATLSEVIEKNSRLDTTVLFAKDQQIDAVIVRIMKSRTTASHGFLLNEVTGVVRFPVTAQEIKKRIEVLIDKEYLERGPDDSYTYLA</sequence>
<evidence type="ECO:0000313" key="8">
    <source>
        <dbReference type="Proteomes" id="UP000650833"/>
    </source>
</evidence>
<dbReference type="InterPro" id="IPR036390">
    <property type="entry name" value="WH_DNA-bd_sf"/>
</dbReference>
<dbReference type="FunFam" id="1.20.1310.10:FF:000001">
    <property type="entry name" value="Cullin 3"/>
    <property type="match status" value="1"/>
</dbReference>
<evidence type="ECO:0000256" key="1">
    <source>
        <dbReference type="ARBA" id="ARBA00006019"/>
    </source>
</evidence>
<evidence type="ECO:0000256" key="2">
    <source>
        <dbReference type="ARBA" id="ARBA00022843"/>
    </source>
</evidence>
<dbReference type="Gene3D" id="3.30.230.130">
    <property type="entry name" value="Cullin, Chain C, Domain 2"/>
    <property type="match status" value="1"/>
</dbReference>
<dbReference type="Proteomes" id="UP000650833">
    <property type="component" value="Unassembled WGS sequence"/>
</dbReference>
<comment type="caution">
    <text evidence="7">The sequence shown here is derived from an EMBL/GenBank/DDBJ whole genome shotgun (WGS) entry which is preliminary data.</text>
</comment>
<dbReference type="OrthoDB" id="27073at2759"/>
<dbReference type="InterPro" id="IPR045093">
    <property type="entry name" value="Cullin"/>
</dbReference>
<protein>
    <recommendedName>
        <fullName evidence="6">Cullin family profile domain-containing protein</fullName>
    </recommendedName>
</protein>
<evidence type="ECO:0000256" key="4">
    <source>
        <dbReference type="RuleBase" id="RU003829"/>
    </source>
</evidence>
<dbReference type="AlphaFoldDB" id="A0A8H7UVU8"/>
<evidence type="ECO:0000256" key="3">
    <source>
        <dbReference type="PROSITE-ProRule" id="PRU00330"/>
    </source>
</evidence>
<dbReference type="InterPro" id="IPR036317">
    <property type="entry name" value="Cullin_homology_sf"/>
</dbReference>